<dbReference type="KEGG" id="palw:PSAL_008710"/>
<dbReference type="GO" id="GO:0016627">
    <property type="term" value="F:oxidoreductase activity, acting on the CH-CH group of donors"/>
    <property type="evidence" value="ECO:0007669"/>
    <property type="project" value="InterPro"/>
</dbReference>
<dbReference type="OrthoDB" id="2986495at2"/>
<evidence type="ECO:0000313" key="2">
    <source>
        <dbReference type="Proteomes" id="UP000283786"/>
    </source>
</evidence>
<dbReference type="InterPro" id="IPR037069">
    <property type="entry name" value="AcylCoA_DH/ox_N_sf"/>
</dbReference>
<dbReference type="InterPro" id="IPR009100">
    <property type="entry name" value="AcylCoA_DH/oxidase_NM_dom_sf"/>
</dbReference>
<accession>A0A418SEC3</accession>
<evidence type="ECO:0008006" key="3">
    <source>
        <dbReference type="Google" id="ProtNLM"/>
    </source>
</evidence>
<organism evidence="1 2">
    <name type="scientific">Pseudooceanicola algae</name>
    <dbReference type="NCBI Taxonomy" id="1537215"/>
    <lineage>
        <taxon>Bacteria</taxon>
        <taxon>Pseudomonadati</taxon>
        <taxon>Pseudomonadota</taxon>
        <taxon>Alphaproteobacteria</taxon>
        <taxon>Rhodobacterales</taxon>
        <taxon>Paracoccaceae</taxon>
        <taxon>Pseudooceanicola</taxon>
    </lineage>
</organism>
<dbReference type="RefSeq" id="WP_119840051.1">
    <property type="nucleotide sequence ID" value="NZ_CP060436.1"/>
</dbReference>
<dbReference type="GO" id="GO:0050660">
    <property type="term" value="F:flavin adenine dinucleotide binding"/>
    <property type="evidence" value="ECO:0007669"/>
    <property type="project" value="InterPro"/>
</dbReference>
<dbReference type="Gene3D" id="2.40.110.10">
    <property type="entry name" value="Butyryl-CoA Dehydrogenase, subunit A, domain 2"/>
    <property type="match status" value="1"/>
</dbReference>
<dbReference type="SUPFAM" id="SSF56645">
    <property type="entry name" value="Acyl-CoA dehydrogenase NM domain-like"/>
    <property type="match status" value="1"/>
</dbReference>
<keyword evidence="2" id="KW-1185">Reference proteome</keyword>
<name>A0A418SEC3_9RHOB</name>
<gene>
    <name evidence="1" type="ORF">PSAL_008710</name>
</gene>
<sequence>MTHPQPLFPPLAALDDGGPVPRDLSEALAKAAAGEERGDRPIAGSIDLLRAADLLEDDGASDPARTARALMQVGAANLAVGRLYEGHINALHLIRLYGTEAQQQAVARRISNDAVLGVWGADGGTPVQGAGTQLSGSKCFASGLGTVTHALITVNSGPQVHLALVDVTDPGRADAATWAMRGMKATASGSYDFTDMPAGSFDWIGAPGDYTTEPHFVGGVWRIAALQVGAVIGLIDRAAADLRALDRMQAEAQKARLMSVLMRAWAGVTLTDRAAQATLDRHLPAEDIVATSITARLITEEVGLDAIRAVEQSIGLRHFETRSETGRIARDLSVYLRQAARDAFLQRAAERALGASGKAWGVFA</sequence>
<dbReference type="AlphaFoldDB" id="A0A418SEC3"/>
<proteinExistence type="predicted"/>
<dbReference type="Proteomes" id="UP000283786">
    <property type="component" value="Chromosome"/>
</dbReference>
<protein>
    <recommendedName>
        <fullName evidence="3">Acyl-CoA dehydrogenase</fullName>
    </recommendedName>
</protein>
<evidence type="ECO:0000313" key="1">
    <source>
        <dbReference type="EMBL" id="QPM89648.1"/>
    </source>
</evidence>
<reference evidence="1 2" key="1">
    <citation type="submission" date="2020-08" db="EMBL/GenBank/DDBJ databases">
        <title>Genome sequence of Rhodobacteraceae bacterium Lw-13e.</title>
        <authorList>
            <person name="Poehlein A."/>
            <person name="Wolter L."/>
            <person name="Daniel R."/>
            <person name="Brinkhoff T."/>
        </authorList>
    </citation>
    <scope>NUCLEOTIDE SEQUENCE [LARGE SCALE GENOMIC DNA]</scope>
    <source>
        <strain evidence="1 2">Lw-13e</strain>
    </source>
</reference>
<dbReference type="Gene3D" id="1.10.540.10">
    <property type="entry name" value="Acyl-CoA dehydrogenase/oxidase, N-terminal domain"/>
    <property type="match status" value="1"/>
</dbReference>
<dbReference type="EMBL" id="CP060436">
    <property type="protein sequence ID" value="QPM89648.1"/>
    <property type="molecule type" value="Genomic_DNA"/>
</dbReference>
<dbReference type="InterPro" id="IPR046373">
    <property type="entry name" value="Acyl-CoA_Oxase/DH_mid-dom_sf"/>
</dbReference>